<dbReference type="EMBL" id="JAJUOL010001358">
    <property type="protein sequence ID" value="MCH3853867.1"/>
    <property type="molecule type" value="Genomic_DNA"/>
</dbReference>
<accession>A0AAW5EIU2</accession>
<feature type="non-terminal residue" evidence="1">
    <location>
        <position position="47"/>
    </location>
</feature>
<comment type="caution">
    <text evidence="1">The sequence shown here is derived from an EMBL/GenBank/DDBJ whole genome shotgun (WGS) entry which is preliminary data.</text>
</comment>
<reference evidence="1" key="1">
    <citation type="submission" date="2021-12" db="EMBL/GenBank/DDBJ databases">
        <title>Prevalence of phenicol resistance gene fexA in Campylobacter isolated from poultry supply chain.</title>
        <authorList>
            <person name="Tang B."/>
            <person name="Zheng X."/>
            <person name="Lin J."/>
            <person name="Lin R."/>
            <person name="Yang H."/>
            <person name="Shen Z."/>
            <person name="Xia F."/>
        </authorList>
    </citation>
    <scope>NUCLEOTIDE SEQUENCE</scope>
    <source>
        <strain evidence="1">CJHN2011004</strain>
    </source>
</reference>
<dbReference type="Proteomes" id="UP001199644">
    <property type="component" value="Unassembled WGS sequence"/>
</dbReference>
<protein>
    <submittedName>
        <fullName evidence="1">Uncharacterized protein</fullName>
    </submittedName>
</protein>
<dbReference type="AlphaFoldDB" id="A0AAW5EIU2"/>
<organism evidence="1 2">
    <name type="scientific">Campylobacter jejuni</name>
    <dbReference type="NCBI Taxonomy" id="197"/>
    <lineage>
        <taxon>Bacteria</taxon>
        <taxon>Pseudomonadati</taxon>
        <taxon>Campylobacterota</taxon>
        <taxon>Epsilonproteobacteria</taxon>
        <taxon>Campylobacterales</taxon>
        <taxon>Campylobacteraceae</taxon>
        <taxon>Campylobacter</taxon>
    </lineage>
</organism>
<proteinExistence type="predicted"/>
<evidence type="ECO:0000313" key="2">
    <source>
        <dbReference type="Proteomes" id="UP001199644"/>
    </source>
</evidence>
<sequence length="47" mass="5352">MWRKILFLSASLTLLNATQVDIYALDAKKQGDILTANDDVIIFSDFY</sequence>
<name>A0AAW5EIU2_CAMJU</name>
<dbReference type="RefSeq" id="WP_240382179.1">
    <property type="nucleotide sequence ID" value="NZ_JAJUOL010001358.1"/>
</dbReference>
<evidence type="ECO:0000313" key="1">
    <source>
        <dbReference type="EMBL" id="MCH3853867.1"/>
    </source>
</evidence>
<gene>
    <name evidence="1" type="ORF">LZC39_17425</name>
</gene>